<feature type="signal peptide" evidence="2">
    <location>
        <begin position="1"/>
        <end position="16"/>
    </location>
</feature>
<accession>A0A6I4TP64</accession>
<feature type="region of interest" description="Disordered" evidence="1">
    <location>
        <begin position="36"/>
        <end position="56"/>
    </location>
</feature>
<comment type="caution">
    <text evidence="3">The sequence shown here is derived from an EMBL/GenBank/DDBJ whole genome shotgun (WGS) entry which is preliminary data.</text>
</comment>
<dbReference type="OrthoDB" id="7605164at2"/>
<protein>
    <recommendedName>
        <fullName evidence="5">UrcA family protein</fullName>
    </recommendedName>
</protein>
<dbReference type="AlphaFoldDB" id="A0A6I4TP64"/>
<proteinExistence type="predicted"/>
<gene>
    <name evidence="3" type="ORF">GRI97_01060</name>
</gene>
<reference evidence="3 4" key="1">
    <citation type="submission" date="2019-12" db="EMBL/GenBank/DDBJ databases">
        <title>Genomic-based taxomic classification of the family Erythrobacteraceae.</title>
        <authorList>
            <person name="Xu L."/>
        </authorList>
    </citation>
    <scope>NUCLEOTIDE SEQUENCE [LARGE SCALE GENOMIC DNA]</scope>
    <source>
        <strain evidence="3 4">S36</strain>
    </source>
</reference>
<dbReference type="EMBL" id="WTYJ01000001">
    <property type="protein sequence ID" value="MXO97576.1"/>
    <property type="molecule type" value="Genomic_DNA"/>
</dbReference>
<keyword evidence="4" id="KW-1185">Reference proteome</keyword>
<name>A0A6I4TP64_9SPHN</name>
<keyword evidence="2" id="KW-0732">Signal</keyword>
<evidence type="ECO:0000256" key="2">
    <source>
        <dbReference type="SAM" id="SignalP"/>
    </source>
</evidence>
<evidence type="ECO:0000313" key="3">
    <source>
        <dbReference type="EMBL" id="MXO97576.1"/>
    </source>
</evidence>
<evidence type="ECO:0008006" key="5">
    <source>
        <dbReference type="Google" id="ProtNLM"/>
    </source>
</evidence>
<feature type="region of interest" description="Disordered" evidence="1">
    <location>
        <begin position="120"/>
        <end position="146"/>
    </location>
</feature>
<dbReference type="Proteomes" id="UP000469430">
    <property type="component" value="Unassembled WGS sequence"/>
</dbReference>
<evidence type="ECO:0000256" key="1">
    <source>
        <dbReference type="SAM" id="MobiDB-lite"/>
    </source>
</evidence>
<feature type="chain" id="PRO_5026176766" description="UrcA family protein" evidence="2">
    <location>
        <begin position="17"/>
        <end position="146"/>
    </location>
</feature>
<evidence type="ECO:0000313" key="4">
    <source>
        <dbReference type="Proteomes" id="UP000469430"/>
    </source>
</evidence>
<dbReference type="RefSeq" id="WP_161389303.1">
    <property type="nucleotide sequence ID" value="NZ_JBHSCP010000001.1"/>
</dbReference>
<organism evidence="3 4">
    <name type="scientific">Croceibacterium xixiisoli</name>
    <dbReference type="NCBI Taxonomy" id="1476466"/>
    <lineage>
        <taxon>Bacteria</taxon>
        <taxon>Pseudomonadati</taxon>
        <taxon>Pseudomonadota</taxon>
        <taxon>Alphaproteobacteria</taxon>
        <taxon>Sphingomonadales</taxon>
        <taxon>Erythrobacteraceae</taxon>
        <taxon>Croceibacterium</taxon>
    </lineage>
</organism>
<sequence length="146" mass="15284">MAWFALLLLPASPLLAAQQVEPDQHEPAQTEALRELPATELPPVEPAPANTRIGTAAPQGPCVIVDIAGEQAGHLDCATRRLAQAARIAQDQARAGIDAPVSQAGSPDTRIGIANQSATRLRMGSGFGTSVHAERPATRPPRVPRP</sequence>